<dbReference type="Gene3D" id="2.60.120.260">
    <property type="entry name" value="Galactose-binding domain-like"/>
    <property type="match status" value="1"/>
</dbReference>
<dbReference type="PANTHER" id="PTHR31987:SF1">
    <property type="entry name" value="GLUTAMINASE A"/>
    <property type="match status" value="1"/>
</dbReference>
<dbReference type="KEGG" id="ccot:CCAX7_20680"/>
<protein>
    <submittedName>
        <fullName evidence="4">Uncharacterized protein</fullName>
    </submittedName>
</protein>
<gene>
    <name evidence="4" type="ORF">CCAX7_20680</name>
</gene>
<dbReference type="OrthoDB" id="175993at2"/>
<feature type="domain" description="DUF4964" evidence="1">
    <location>
        <begin position="25"/>
        <end position="82"/>
    </location>
</feature>
<proteinExistence type="predicted"/>
<evidence type="ECO:0000259" key="1">
    <source>
        <dbReference type="Pfam" id="PF16334"/>
    </source>
</evidence>
<dbReference type="AlphaFoldDB" id="A0A402D2C1"/>
<feature type="domain" description="Glutaminase A central" evidence="2">
    <location>
        <begin position="333"/>
        <end position="679"/>
    </location>
</feature>
<dbReference type="InterPro" id="IPR033433">
    <property type="entry name" value="GtaA_N"/>
</dbReference>
<dbReference type="InterPro" id="IPR052743">
    <property type="entry name" value="Glutaminase_GtaA"/>
</dbReference>
<dbReference type="InterPro" id="IPR032515">
    <property type="entry name" value="DUF4964"/>
</dbReference>
<dbReference type="EMBL" id="AP025739">
    <property type="protein sequence ID" value="BDI30017.1"/>
    <property type="molecule type" value="Genomic_DNA"/>
</dbReference>
<sequence>MKLLHSATVFTLSAISALLPICAGAQDLRPPATPLVAINPNFSIWSRTTNLNDSTTKHWTGRDHALVSLIRIDGKTYRLMGAGPSGVPALPQLSVKVLPTRSIYDFENDAVHVTLTFTTPSLPDDLDVLARPVTYLTWDVKSHGGSHTVSLYDSTSSELSVNETNQQVVWKRETFGPLTALSVGTKDQTYLVPSGDDTRIDWGYAYAAANAQQSKSAIGGNIKLLTSFINDGSLPSSDDTRQPRAVADDQPVLAFTFDLGKVGSKPVSRHLSLAYDEIYSINFFRQKLQPFWRRNGATPSDLLQAAEKDYDSLTKRSADFDATMMADMTKVGGAKYAQVTALAYRQTLAGSGLAADPNKQPLIFPKENSSNGCIATVDIIYPAAPQFLLMGPTYAKALAAPAMLYSAASRWKFPFAPHDLGTYPKATGQVYGGGENSTNEGDMMPVEESGNLILLCDAIAKQEGNPDFASRFWPQLTKWEQYLEKYGLDPEDQLCTDDFMGHLAHNSNLAVKAILAIAAYGDLCRMRGDAASADKYQALAKADALHWTEAASDGDHSRLAFDKPNSWSQKYNLVWDKISGLNVFPADTAQKEIAYYKTQMKQYGLPLDSRTKLTKTDWEYWTATLADNQADFETITNPIYDYLYVTDQRLPLVDSYNTDDTPPNPAFRARPVVGGFFIKAISDPAIWKKWSAADTAKVGGWANVPEAPVIQPVIATSENTAQSWKYTTDRPSDDWNKAGFDDTSWKTGAAPFGKAGTSGIKMLGTSWLTDDIWIRRTVTLPAGPFTDLQFLVLHDDDVDIYVNGVLAATEGGANGSYQLLDTYAAAQALMTPGATVTIAAHIRQTGGDQSADLGLADVVPAK</sequence>
<dbReference type="Proteomes" id="UP000287394">
    <property type="component" value="Chromosome"/>
</dbReference>
<accession>A0A402D2C1</accession>
<dbReference type="Pfam" id="PF16335">
    <property type="entry name" value="GtaA_6_Hairpin"/>
    <property type="match status" value="1"/>
</dbReference>
<dbReference type="InterPro" id="IPR032514">
    <property type="entry name" value="GtaA_central"/>
</dbReference>
<organism evidence="4 5">
    <name type="scientific">Capsulimonas corticalis</name>
    <dbReference type="NCBI Taxonomy" id="2219043"/>
    <lineage>
        <taxon>Bacteria</taxon>
        <taxon>Bacillati</taxon>
        <taxon>Armatimonadota</taxon>
        <taxon>Armatimonadia</taxon>
        <taxon>Capsulimonadales</taxon>
        <taxon>Capsulimonadaceae</taxon>
        <taxon>Capsulimonas</taxon>
    </lineage>
</organism>
<evidence type="ECO:0000259" key="2">
    <source>
        <dbReference type="Pfam" id="PF16335"/>
    </source>
</evidence>
<evidence type="ECO:0000313" key="5">
    <source>
        <dbReference type="Proteomes" id="UP000287394"/>
    </source>
</evidence>
<feature type="domain" description="Glutaminase A N-terminal" evidence="3">
    <location>
        <begin position="100"/>
        <end position="327"/>
    </location>
</feature>
<keyword evidence="5" id="KW-1185">Reference proteome</keyword>
<reference evidence="4 5" key="1">
    <citation type="journal article" date="2019" name="Int. J. Syst. Evol. Microbiol.">
        <title>Capsulimonas corticalis gen. nov., sp. nov., an aerobic capsulated bacterium, of a novel bacterial order, Capsulimonadales ord. nov., of the class Armatimonadia of the phylum Armatimonadetes.</title>
        <authorList>
            <person name="Li J."/>
            <person name="Kudo C."/>
            <person name="Tonouchi A."/>
        </authorList>
    </citation>
    <scope>NUCLEOTIDE SEQUENCE [LARGE SCALE GENOMIC DNA]</scope>
    <source>
        <strain evidence="4 5">AX-7</strain>
    </source>
</reference>
<name>A0A402D2C1_9BACT</name>
<dbReference type="PANTHER" id="PTHR31987">
    <property type="entry name" value="GLUTAMINASE A-RELATED"/>
    <property type="match status" value="1"/>
</dbReference>
<evidence type="ECO:0000313" key="4">
    <source>
        <dbReference type="EMBL" id="BDI30017.1"/>
    </source>
</evidence>
<evidence type="ECO:0000259" key="3">
    <source>
        <dbReference type="Pfam" id="PF17168"/>
    </source>
</evidence>
<dbReference type="Pfam" id="PF16334">
    <property type="entry name" value="DUF4964"/>
    <property type="match status" value="1"/>
</dbReference>
<dbReference type="Pfam" id="PF17168">
    <property type="entry name" value="DUF5127"/>
    <property type="match status" value="1"/>
</dbReference>
<dbReference type="RefSeq" id="WP_119323678.1">
    <property type="nucleotide sequence ID" value="NZ_AP025739.1"/>
</dbReference>